<evidence type="ECO:0000256" key="8">
    <source>
        <dbReference type="ARBA" id="ARBA00023012"/>
    </source>
</evidence>
<keyword evidence="4" id="KW-0808">Transferase</keyword>
<dbReference type="SUPFAM" id="SSF55781">
    <property type="entry name" value="GAF domain-like"/>
    <property type="match status" value="1"/>
</dbReference>
<dbReference type="InterPro" id="IPR000700">
    <property type="entry name" value="PAS-assoc_C"/>
</dbReference>
<dbReference type="Pfam" id="PF00072">
    <property type="entry name" value="Response_reg"/>
    <property type="match status" value="1"/>
</dbReference>
<dbReference type="SMART" id="SM00387">
    <property type="entry name" value="HATPase_c"/>
    <property type="match status" value="1"/>
</dbReference>
<keyword evidence="5" id="KW-0547">Nucleotide-binding</keyword>
<keyword evidence="15" id="KW-1185">Reference proteome</keyword>
<dbReference type="SMART" id="SM00091">
    <property type="entry name" value="PAS"/>
    <property type="match status" value="3"/>
</dbReference>
<dbReference type="Pfam" id="PF08447">
    <property type="entry name" value="PAS_3"/>
    <property type="match status" value="2"/>
</dbReference>
<comment type="catalytic activity">
    <reaction evidence="1">
        <text>ATP + protein L-histidine = ADP + protein N-phospho-L-histidine.</text>
        <dbReference type="EC" id="2.7.13.3"/>
    </reaction>
</comment>
<dbReference type="PANTHER" id="PTHR43065">
    <property type="entry name" value="SENSOR HISTIDINE KINASE"/>
    <property type="match status" value="1"/>
</dbReference>
<dbReference type="CDD" id="cd00130">
    <property type="entry name" value="PAS"/>
    <property type="match status" value="3"/>
</dbReference>
<evidence type="ECO:0000256" key="6">
    <source>
        <dbReference type="ARBA" id="ARBA00022777"/>
    </source>
</evidence>
<dbReference type="AlphaFoldDB" id="A0A6N6MQ48"/>
<dbReference type="Gene3D" id="3.40.50.2300">
    <property type="match status" value="1"/>
</dbReference>
<dbReference type="Proteomes" id="UP000441523">
    <property type="component" value="Unassembled WGS sequence"/>
</dbReference>
<dbReference type="Pfam" id="PF00989">
    <property type="entry name" value="PAS"/>
    <property type="match status" value="1"/>
</dbReference>
<dbReference type="SMART" id="SM00086">
    <property type="entry name" value="PAC"/>
    <property type="match status" value="3"/>
</dbReference>
<dbReference type="EC" id="2.7.13.3" evidence="2"/>
<dbReference type="SMART" id="SM00448">
    <property type="entry name" value="REC"/>
    <property type="match status" value="1"/>
</dbReference>
<keyword evidence="7" id="KW-0067">ATP-binding</keyword>
<gene>
    <name evidence="14" type="ORF">F6X51_15920</name>
</gene>
<dbReference type="SMART" id="SM00388">
    <property type="entry name" value="HisKA"/>
    <property type="match status" value="1"/>
</dbReference>
<dbReference type="GO" id="GO:0005524">
    <property type="term" value="F:ATP binding"/>
    <property type="evidence" value="ECO:0007669"/>
    <property type="project" value="UniProtKB-KW"/>
</dbReference>
<feature type="domain" description="PAS" evidence="12">
    <location>
        <begin position="22"/>
        <end position="95"/>
    </location>
</feature>
<dbReference type="InterPro" id="IPR013767">
    <property type="entry name" value="PAS_fold"/>
</dbReference>
<evidence type="ECO:0000259" key="10">
    <source>
        <dbReference type="PROSITE" id="PS50109"/>
    </source>
</evidence>
<dbReference type="InterPro" id="IPR011006">
    <property type="entry name" value="CheY-like_superfamily"/>
</dbReference>
<evidence type="ECO:0000256" key="2">
    <source>
        <dbReference type="ARBA" id="ARBA00012438"/>
    </source>
</evidence>
<dbReference type="Pfam" id="PF00512">
    <property type="entry name" value="HisKA"/>
    <property type="match status" value="1"/>
</dbReference>
<dbReference type="Gene3D" id="3.30.565.10">
    <property type="entry name" value="Histidine kinase-like ATPase, C-terminal domain"/>
    <property type="match status" value="1"/>
</dbReference>
<feature type="domain" description="PAC" evidence="13">
    <location>
        <begin position="394"/>
        <end position="446"/>
    </location>
</feature>
<dbReference type="NCBIfam" id="TIGR00229">
    <property type="entry name" value="sensory_box"/>
    <property type="match status" value="3"/>
</dbReference>
<organism evidence="14 15">
    <name type="scientific">Methylobacterium planeticum</name>
    <dbReference type="NCBI Taxonomy" id="2615211"/>
    <lineage>
        <taxon>Bacteria</taxon>
        <taxon>Pseudomonadati</taxon>
        <taxon>Pseudomonadota</taxon>
        <taxon>Alphaproteobacteria</taxon>
        <taxon>Hyphomicrobiales</taxon>
        <taxon>Methylobacteriaceae</taxon>
        <taxon>Methylobacterium</taxon>
    </lineage>
</organism>
<sequence>MMHGQAEGWPQDPPHEAGALPSDVLYRSVFESPVDFAMIVTGPEGRVTAWNTGAERVLGWSRSEMIGEPVDRFFTPEDRAEGRPATEMRLSLADGRAADERWHLRRDGTRFWASGEMMPLRDALGGHIGFLKILRDRTRARESGKALREAERRRTTLLDLNDRLRDIADPAGLSYAACAVLGTALEVSRVGYGIIDKVAETITIARDWNAPGIESLAGVLHFRDYGSYIEDLKRGETAIVTDARLDPRTRDSASALEAISARAFVNMPLVEQGSSVALFYVNHALARSWSESEVALMREVADRVRGATERLRSERGLRESEEQFRVFAQAVPNQVWASRPDGYLYWFNSQAYAYAGTPLGSMDGATAWGSLVHPDDLVAAGEAWTRSLAGGAVYETEFRIRRADGAYRWFLVRAEPVRASDGAITHWVGTNTDIDDRRRQAAELAALNASLERQVAERTTDRNALWQLSTDIMLRCGFDGRVAAVNPAWTTMLGWREDELVGTSLFDLLHPDDVEATLAGASSSAEGHSLARFENRYRHRDGSYRWISWSTRPDERLINAVGRDVTAEKEQAEALCRAEEQLRQSQKMEAVGQLTGGLAHDFNNLLAGISGSLELLQTRMSQGRLTEIDRYINAAQGASRRAAALTHRLLAFSRRQTLDPKPTDVNRLVAGMEELLRRTVGPSVHFEVVGAPGLWPALVDPPQLENALLNLCINARDAMPDGGRITIETANKWLDERAAKERDLPPGQYLSLCVTDTGTGMTPEVVERAFDPFFTTKPIGQGTGLGLSMIYGFVRQSGGQVRIYSELGEGTTMCLYLPRYYGETEQAEVMPSLGDAPRAGQDQTVLIVDDEPTVRMLVTEVLEDLGYTAIEAADGPSGLKVLRSDVRIDLLVTDVGLPGGMNGRQMADAGRVSRPDLKVLFITGYAENAVVGNGYLEPGMAVLTKPFIMEALASRIRDLIAGD</sequence>
<evidence type="ECO:0000259" key="11">
    <source>
        <dbReference type="PROSITE" id="PS50110"/>
    </source>
</evidence>
<feature type="domain" description="Histidine kinase" evidence="10">
    <location>
        <begin position="597"/>
        <end position="821"/>
    </location>
</feature>
<keyword evidence="3 9" id="KW-0597">Phosphoprotein</keyword>
<keyword evidence="6" id="KW-0418">Kinase</keyword>
<dbReference type="InterPro" id="IPR005467">
    <property type="entry name" value="His_kinase_dom"/>
</dbReference>
<dbReference type="EMBL" id="VZZJ01000013">
    <property type="protein sequence ID" value="KAB1072475.1"/>
    <property type="molecule type" value="Genomic_DNA"/>
</dbReference>
<dbReference type="SUPFAM" id="SSF47384">
    <property type="entry name" value="Homodimeric domain of signal transducing histidine kinase"/>
    <property type="match status" value="1"/>
</dbReference>
<dbReference type="InterPro" id="IPR036890">
    <property type="entry name" value="HATPase_C_sf"/>
</dbReference>
<dbReference type="PANTHER" id="PTHR43065:SF42">
    <property type="entry name" value="TWO-COMPONENT SENSOR PPRA"/>
    <property type="match status" value="1"/>
</dbReference>
<dbReference type="FunFam" id="3.30.450.20:FF:000099">
    <property type="entry name" value="Sensory box sensor histidine kinase"/>
    <property type="match status" value="1"/>
</dbReference>
<evidence type="ECO:0000256" key="3">
    <source>
        <dbReference type="ARBA" id="ARBA00022553"/>
    </source>
</evidence>
<evidence type="ECO:0000256" key="4">
    <source>
        <dbReference type="ARBA" id="ARBA00022679"/>
    </source>
</evidence>
<comment type="caution">
    <text evidence="14">The sequence shown here is derived from an EMBL/GenBank/DDBJ whole genome shotgun (WGS) entry which is preliminary data.</text>
</comment>
<dbReference type="Pfam" id="PF02518">
    <property type="entry name" value="HATPase_c"/>
    <property type="match status" value="1"/>
</dbReference>
<keyword evidence="8" id="KW-0902">Two-component regulatory system</keyword>
<feature type="modified residue" description="4-aspartylphosphate" evidence="9">
    <location>
        <position position="894"/>
    </location>
</feature>
<dbReference type="CDD" id="cd00082">
    <property type="entry name" value="HisKA"/>
    <property type="match status" value="1"/>
</dbReference>
<dbReference type="SUPFAM" id="SSF55785">
    <property type="entry name" value="PYP-like sensor domain (PAS domain)"/>
    <property type="match status" value="3"/>
</dbReference>
<dbReference type="PROSITE" id="PS50110">
    <property type="entry name" value="RESPONSE_REGULATORY"/>
    <property type="match status" value="1"/>
</dbReference>
<accession>A0A6N6MQ48</accession>
<name>A0A6N6MQ48_9HYPH</name>
<dbReference type="InterPro" id="IPR003594">
    <property type="entry name" value="HATPase_dom"/>
</dbReference>
<dbReference type="GO" id="GO:0000155">
    <property type="term" value="F:phosphorelay sensor kinase activity"/>
    <property type="evidence" value="ECO:0007669"/>
    <property type="project" value="InterPro"/>
</dbReference>
<dbReference type="Gene3D" id="1.10.287.130">
    <property type="match status" value="1"/>
</dbReference>
<dbReference type="PROSITE" id="PS50112">
    <property type="entry name" value="PAS"/>
    <property type="match status" value="3"/>
</dbReference>
<evidence type="ECO:0000259" key="12">
    <source>
        <dbReference type="PROSITE" id="PS50112"/>
    </source>
</evidence>
<dbReference type="PROSITE" id="PS50109">
    <property type="entry name" value="HIS_KIN"/>
    <property type="match status" value="1"/>
</dbReference>
<dbReference type="InterPro" id="IPR001789">
    <property type="entry name" value="Sig_transdc_resp-reg_receiver"/>
</dbReference>
<evidence type="ECO:0000256" key="1">
    <source>
        <dbReference type="ARBA" id="ARBA00000085"/>
    </source>
</evidence>
<evidence type="ECO:0000256" key="9">
    <source>
        <dbReference type="PROSITE-ProRule" id="PRU00169"/>
    </source>
</evidence>
<dbReference type="Gene3D" id="3.30.450.40">
    <property type="match status" value="1"/>
</dbReference>
<dbReference type="Gene3D" id="3.30.450.20">
    <property type="entry name" value="PAS domain"/>
    <property type="match status" value="3"/>
</dbReference>
<feature type="domain" description="Response regulatory" evidence="11">
    <location>
        <begin position="844"/>
        <end position="960"/>
    </location>
</feature>
<dbReference type="Pfam" id="PF01590">
    <property type="entry name" value="GAF"/>
    <property type="match status" value="1"/>
</dbReference>
<dbReference type="CDD" id="cd16919">
    <property type="entry name" value="HATPase_CckA-like"/>
    <property type="match status" value="1"/>
</dbReference>
<dbReference type="GO" id="GO:0006355">
    <property type="term" value="P:regulation of DNA-templated transcription"/>
    <property type="evidence" value="ECO:0007669"/>
    <property type="project" value="InterPro"/>
</dbReference>
<protein>
    <recommendedName>
        <fullName evidence="2">histidine kinase</fullName>
        <ecNumber evidence="2">2.7.13.3</ecNumber>
    </recommendedName>
</protein>
<dbReference type="InterPro" id="IPR003661">
    <property type="entry name" value="HisK_dim/P_dom"/>
</dbReference>
<evidence type="ECO:0000256" key="5">
    <source>
        <dbReference type="ARBA" id="ARBA00022741"/>
    </source>
</evidence>
<evidence type="ECO:0000259" key="13">
    <source>
        <dbReference type="PROSITE" id="PS50113"/>
    </source>
</evidence>
<reference evidence="14 15" key="1">
    <citation type="submission" date="2019-09" db="EMBL/GenBank/DDBJ databases">
        <title>YIM 132548 draft genome.</title>
        <authorList>
            <person name="Jiang L."/>
        </authorList>
    </citation>
    <scope>NUCLEOTIDE SEQUENCE [LARGE SCALE GENOMIC DNA]</scope>
    <source>
        <strain evidence="14 15">YIM 132548</strain>
    </source>
</reference>
<feature type="domain" description="PAS" evidence="12">
    <location>
        <begin position="479"/>
        <end position="528"/>
    </location>
</feature>
<evidence type="ECO:0000313" key="14">
    <source>
        <dbReference type="EMBL" id="KAB1072475.1"/>
    </source>
</evidence>
<evidence type="ECO:0000313" key="15">
    <source>
        <dbReference type="Proteomes" id="UP000441523"/>
    </source>
</evidence>
<dbReference type="InterPro" id="IPR013655">
    <property type="entry name" value="PAS_fold_3"/>
</dbReference>
<dbReference type="InterPro" id="IPR000014">
    <property type="entry name" value="PAS"/>
</dbReference>
<dbReference type="RefSeq" id="WP_150964667.1">
    <property type="nucleotide sequence ID" value="NZ_VZZJ01000013.1"/>
</dbReference>
<dbReference type="PRINTS" id="PR00344">
    <property type="entry name" value="BCTRLSENSOR"/>
</dbReference>
<feature type="domain" description="PAS" evidence="12">
    <location>
        <begin position="320"/>
        <end position="391"/>
    </location>
</feature>
<dbReference type="InterPro" id="IPR001610">
    <property type="entry name" value="PAC"/>
</dbReference>
<dbReference type="InterPro" id="IPR029016">
    <property type="entry name" value="GAF-like_dom_sf"/>
</dbReference>
<feature type="domain" description="PAC" evidence="13">
    <location>
        <begin position="97"/>
        <end position="149"/>
    </location>
</feature>
<dbReference type="PROSITE" id="PS50113">
    <property type="entry name" value="PAC"/>
    <property type="match status" value="2"/>
</dbReference>
<dbReference type="InterPro" id="IPR003018">
    <property type="entry name" value="GAF"/>
</dbReference>
<evidence type="ECO:0000256" key="7">
    <source>
        <dbReference type="ARBA" id="ARBA00022840"/>
    </source>
</evidence>
<dbReference type="SMART" id="SM00065">
    <property type="entry name" value="GAF"/>
    <property type="match status" value="1"/>
</dbReference>
<dbReference type="SUPFAM" id="SSF52172">
    <property type="entry name" value="CheY-like"/>
    <property type="match status" value="1"/>
</dbReference>
<dbReference type="CDD" id="cd18161">
    <property type="entry name" value="REC_hyHK_blue-like"/>
    <property type="match status" value="1"/>
</dbReference>
<dbReference type="InterPro" id="IPR004358">
    <property type="entry name" value="Sig_transdc_His_kin-like_C"/>
</dbReference>
<proteinExistence type="predicted"/>
<dbReference type="InterPro" id="IPR035965">
    <property type="entry name" value="PAS-like_dom_sf"/>
</dbReference>
<dbReference type="InterPro" id="IPR036097">
    <property type="entry name" value="HisK_dim/P_sf"/>
</dbReference>
<dbReference type="SUPFAM" id="SSF55874">
    <property type="entry name" value="ATPase domain of HSP90 chaperone/DNA topoisomerase II/histidine kinase"/>
    <property type="match status" value="1"/>
</dbReference>